<accession>A0ABT4BVS4</accession>
<protein>
    <submittedName>
        <fullName evidence="1">Uncharacterized protein</fullName>
    </submittedName>
</protein>
<keyword evidence="2" id="KW-1185">Reference proteome</keyword>
<proteinExistence type="predicted"/>
<organism evidence="1 2">
    <name type="scientific">Caproiciproducens galactitolivorans</name>
    <dbReference type="NCBI Taxonomy" id="642589"/>
    <lineage>
        <taxon>Bacteria</taxon>
        <taxon>Bacillati</taxon>
        <taxon>Bacillota</taxon>
        <taxon>Clostridia</taxon>
        <taxon>Eubacteriales</taxon>
        <taxon>Acutalibacteraceae</taxon>
        <taxon>Caproiciproducens</taxon>
    </lineage>
</organism>
<evidence type="ECO:0000313" key="1">
    <source>
        <dbReference type="EMBL" id="MCY1714993.1"/>
    </source>
</evidence>
<dbReference type="Proteomes" id="UP001082703">
    <property type="component" value="Unassembled WGS sequence"/>
</dbReference>
<name>A0ABT4BVS4_9FIRM</name>
<comment type="caution">
    <text evidence="1">The sequence shown here is derived from an EMBL/GenBank/DDBJ whole genome shotgun (WGS) entry which is preliminary data.</text>
</comment>
<reference evidence="1 2" key="1">
    <citation type="submission" date="2022-11" db="EMBL/GenBank/DDBJ databases">
        <authorList>
            <person name="Caiyu Z."/>
        </authorList>
    </citation>
    <scope>NUCLEOTIDE SEQUENCE [LARGE SCALE GENOMIC DNA]</scope>
    <source>
        <strain evidence="1 2">YR-4</strain>
    </source>
</reference>
<sequence length="52" mass="6314">MKGYKEMYFTLFNRITDVIRELEAIQSESEEAFLSQDPEQNILQIHRKEKHE</sequence>
<gene>
    <name evidence="1" type="ORF">OUY18_12090</name>
</gene>
<dbReference type="EMBL" id="JAPOHA010000013">
    <property type="protein sequence ID" value="MCY1714993.1"/>
    <property type="molecule type" value="Genomic_DNA"/>
</dbReference>
<evidence type="ECO:0000313" key="2">
    <source>
        <dbReference type="Proteomes" id="UP001082703"/>
    </source>
</evidence>
<dbReference type="RefSeq" id="WP_268059052.1">
    <property type="nucleotide sequence ID" value="NZ_JAPOHA010000013.1"/>
</dbReference>